<dbReference type="Pfam" id="PF13349">
    <property type="entry name" value="DUF4097"/>
    <property type="match status" value="1"/>
</dbReference>
<protein>
    <recommendedName>
        <fullName evidence="1">DUF4097 domain-containing protein</fullName>
    </recommendedName>
</protein>
<feature type="domain" description="DUF4097" evidence="1">
    <location>
        <begin position="218"/>
        <end position="367"/>
    </location>
</feature>
<dbReference type="EMBL" id="NMTV01000017">
    <property type="protein sequence ID" value="PDX73584.1"/>
    <property type="molecule type" value="Genomic_DNA"/>
</dbReference>
<comment type="caution">
    <text evidence="2">The sequence shown here is derived from an EMBL/GenBank/DDBJ whole genome shotgun (WGS) entry which is preliminary data.</text>
</comment>
<dbReference type="RefSeq" id="WP_097782479.1">
    <property type="nucleotide sequence ID" value="NZ_CP030777.1"/>
</dbReference>
<evidence type="ECO:0000313" key="3">
    <source>
        <dbReference type="EMBL" id="RAW65610.1"/>
    </source>
</evidence>
<dbReference type="Proteomes" id="UP000219901">
    <property type="component" value="Unassembled WGS sequence"/>
</dbReference>
<organism evidence="2 5">
    <name type="scientific">Faecalibacterium prausnitzii</name>
    <dbReference type="NCBI Taxonomy" id="853"/>
    <lineage>
        <taxon>Bacteria</taxon>
        <taxon>Bacillati</taxon>
        <taxon>Bacillota</taxon>
        <taxon>Clostridia</taxon>
        <taxon>Eubacteriales</taxon>
        <taxon>Oscillospiraceae</taxon>
        <taxon>Faecalibacterium</taxon>
    </lineage>
</organism>
<sequence>MTRTAFLAALEQLLAPLPEAERKDALSYYEDYLDAAGPENEARAIAELGSPEEVARKILDEQTPAGSSAAPASPARKPHSRWRMVLGGGLAVLVLACFFFQHSKATPVQPVEPVSSASEIPASSAEVSAESTQPQAVDSVSASDGLTFSLSAEMVHDKLSLKLDYGTVLFVVDPNASDITLQFDGFRTRYLTHSSEKAGTTEFSYHIPKYNALPDSDSALLTITVPENILHEVDIDLAMGDVDLGTLSLDELDLELAMGSVSADSLTVKDADFDLAMGGCHIDHLSAPEFDAELAMGDCTIGMLSGAQDVNISVTLGKAALTLEGSASDYTLVTNGLMGTSIQDGKANPSRKISLSTTTGDLSISYTN</sequence>
<evidence type="ECO:0000313" key="6">
    <source>
        <dbReference type="Proteomes" id="UP000250550"/>
    </source>
</evidence>
<dbReference type="Proteomes" id="UP000260783">
    <property type="component" value="Unassembled WGS sequence"/>
</dbReference>
<reference evidence="4 7" key="4">
    <citation type="submission" date="2018-08" db="EMBL/GenBank/DDBJ databases">
        <title>A genome reference for cultivated species of the human gut microbiota.</title>
        <authorList>
            <person name="Zou Y."/>
            <person name="Xue W."/>
            <person name="Luo G."/>
        </authorList>
    </citation>
    <scope>NUCLEOTIDE SEQUENCE [LARGE SCALE GENOMIC DNA]</scope>
    <source>
        <strain evidence="4 7">AF29-11BH</strain>
    </source>
</reference>
<reference evidence="2" key="2">
    <citation type="submission" date="2017-07" db="EMBL/GenBank/DDBJ databases">
        <authorList>
            <person name="Sun Z.S."/>
            <person name="Albrecht U."/>
            <person name="Echele G."/>
            <person name="Lee C.C."/>
        </authorList>
    </citation>
    <scope>NUCLEOTIDE SEQUENCE</scope>
    <source>
        <strain evidence="2">CNCM I 4546</strain>
    </source>
</reference>
<dbReference type="AlphaFoldDB" id="A0A2A7A376"/>
<gene>
    <name evidence="3" type="ORF">C4N21_06070</name>
    <name evidence="2" type="ORF">CGS55_01925</name>
    <name evidence="4" type="ORF">DWZ04_06980</name>
</gene>
<evidence type="ECO:0000259" key="1">
    <source>
        <dbReference type="Pfam" id="PF13349"/>
    </source>
</evidence>
<dbReference type="EMBL" id="QVEW01000006">
    <property type="protein sequence ID" value="RGB97996.1"/>
    <property type="molecule type" value="Genomic_DNA"/>
</dbReference>
<reference evidence="3 6" key="3">
    <citation type="submission" date="2018-02" db="EMBL/GenBank/DDBJ databases">
        <title>Complete genome sequencing of Faecalibacterium prausnitzii strains isolated from the human gut.</title>
        <authorList>
            <person name="Fitzgerald B.C."/>
            <person name="Shkoporov A.N."/>
            <person name="Ross P.R."/>
            <person name="Hill C."/>
        </authorList>
    </citation>
    <scope>NUCLEOTIDE SEQUENCE [LARGE SCALE GENOMIC DNA]</scope>
    <source>
        <strain evidence="3 6">APC924/119</strain>
    </source>
</reference>
<evidence type="ECO:0000313" key="2">
    <source>
        <dbReference type="EMBL" id="PDX73584.1"/>
    </source>
</evidence>
<accession>A0A2A7A376</accession>
<dbReference type="Proteomes" id="UP000250550">
    <property type="component" value="Unassembled WGS sequence"/>
</dbReference>
<dbReference type="Pfam" id="PF22564">
    <property type="entry name" value="HAAS"/>
    <property type="match status" value="1"/>
</dbReference>
<name>A0A2A7A376_9FIRM</name>
<dbReference type="InterPro" id="IPR025164">
    <property type="entry name" value="Toastrack_DUF4097"/>
</dbReference>
<evidence type="ECO:0000313" key="5">
    <source>
        <dbReference type="Proteomes" id="UP000219901"/>
    </source>
</evidence>
<proteinExistence type="predicted"/>
<dbReference type="EMBL" id="PRLF01000006">
    <property type="protein sequence ID" value="RAW65610.1"/>
    <property type="molecule type" value="Genomic_DNA"/>
</dbReference>
<evidence type="ECO:0000313" key="4">
    <source>
        <dbReference type="EMBL" id="RGB97996.1"/>
    </source>
</evidence>
<reference evidence="2 5" key="1">
    <citation type="journal article" date="2017" name="Front. Microbiol.">
        <title>New Insights into the Diversity of the Genus Faecalibacterium.</title>
        <authorList>
            <person name="Benevides L."/>
            <person name="Burman S."/>
            <person name="Martin R."/>
            <person name="Robert V."/>
            <person name="Thomas M."/>
            <person name="Miquel S."/>
            <person name="Chain F."/>
            <person name="Sokol H."/>
            <person name="Bermudez-Humaran L.G."/>
            <person name="Morrison M."/>
            <person name="Langella P."/>
            <person name="Azevedo V.A."/>
            <person name="Chatel J.M."/>
            <person name="Soares S."/>
        </authorList>
    </citation>
    <scope>NUCLEOTIDE SEQUENCE [LARGE SCALE GENOMIC DNA]</scope>
    <source>
        <strain evidence="2 5">CNCM I 4546</strain>
    </source>
</reference>
<evidence type="ECO:0000313" key="7">
    <source>
        <dbReference type="Proteomes" id="UP000260783"/>
    </source>
</evidence>